<comment type="caution">
    <text evidence="10">The sequence shown here is derived from an EMBL/GenBank/DDBJ whole genome shotgun (WGS) entry which is preliminary data.</text>
</comment>
<evidence type="ECO:0000256" key="9">
    <source>
        <dbReference type="SAM" id="SignalP"/>
    </source>
</evidence>
<gene>
    <name evidence="10" type="ORF">HJG59_019629</name>
</gene>
<evidence type="ECO:0000256" key="8">
    <source>
        <dbReference type="SAM" id="Phobius"/>
    </source>
</evidence>
<feature type="compositionally biased region" description="Pro residues" evidence="7">
    <location>
        <begin position="49"/>
        <end position="59"/>
    </location>
</feature>
<protein>
    <submittedName>
        <fullName evidence="10">Xg glycoprotein (Xg blood group)</fullName>
    </submittedName>
</protein>
<sequence length="180" mass="19304">MEAAAGWRGLLWVAVLCFLTHVRGQGDFDLADALDPEPTKKPGSDVYPKPKPPYPPQPGSPDSGGNIYPRPKPVPPRPQPGYPEGGGYISDRDLDDGRYPPQPRPRPPAGGGGYNPGHDGYGSHDGSGHTTYGDSDGNLVTKIVSPIVSVVVVAVAGYAVRYCQQHRRRNGFRPNEPENV</sequence>
<evidence type="ECO:0000313" key="10">
    <source>
        <dbReference type="EMBL" id="KAF6493232.1"/>
    </source>
</evidence>
<feature type="signal peptide" evidence="9">
    <location>
        <begin position="1"/>
        <end position="24"/>
    </location>
</feature>
<accession>A0A7J8JAR8</accession>
<dbReference type="GO" id="GO:0072683">
    <property type="term" value="P:T cell extravasation"/>
    <property type="evidence" value="ECO:0007669"/>
    <property type="project" value="TreeGrafter"/>
</dbReference>
<proteinExistence type="inferred from homology"/>
<feature type="compositionally biased region" description="Pro residues" evidence="7">
    <location>
        <begin position="70"/>
        <end position="81"/>
    </location>
</feature>
<comment type="similarity">
    <text evidence="2">Belongs to the CD99 family.</text>
</comment>
<evidence type="ECO:0000313" key="11">
    <source>
        <dbReference type="Proteomes" id="UP000550707"/>
    </source>
</evidence>
<keyword evidence="6 8" id="KW-0472">Membrane</keyword>
<keyword evidence="4 9" id="KW-0732">Signal</keyword>
<keyword evidence="3 8" id="KW-0812">Transmembrane</keyword>
<dbReference type="Proteomes" id="UP000550707">
    <property type="component" value="Unassembled WGS sequence"/>
</dbReference>
<evidence type="ECO:0000256" key="7">
    <source>
        <dbReference type="SAM" id="MobiDB-lite"/>
    </source>
</evidence>
<dbReference type="AlphaFoldDB" id="A0A7J8JAR8"/>
<dbReference type="PANTHER" id="PTHR15076">
    <property type="entry name" value="CD99/MIC2 PROTEIN RELATED"/>
    <property type="match status" value="1"/>
</dbReference>
<comment type="subcellular location">
    <subcellularLocation>
        <location evidence="1">Membrane</location>
        <topology evidence="1">Single-pass type I membrane protein</topology>
    </subcellularLocation>
</comment>
<feature type="transmembrane region" description="Helical" evidence="8">
    <location>
        <begin position="143"/>
        <end position="163"/>
    </location>
</feature>
<evidence type="ECO:0000256" key="3">
    <source>
        <dbReference type="ARBA" id="ARBA00022692"/>
    </source>
</evidence>
<keyword evidence="11" id="KW-1185">Reference proteome</keyword>
<reference evidence="10 11" key="1">
    <citation type="journal article" date="2020" name="Nature">
        <title>Six reference-quality genomes reveal evolution of bat adaptations.</title>
        <authorList>
            <person name="Jebb D."/>
            <person name="Huang Z."/>
            <person name="Pippel M."/>
            <person name="Hughes G.M."/>
            <person name="Lavrichenko K."/>
            <person name="Devanna P."/>
            <person name="Winkler S."/>
            <person name="Jermiin L.S."/>
            <person name="Skirmuntt E.C."/>
            <person name="Katzourakis A."/>
            <person name="Burkitt-Gray L."/>
            <person name="Ray D.A."/>
            <person name="Sullivan K.A.M."/>
            <person name="Roscito J.G."/>
            <person name="Kirilenko B.M."/>
            <person name="Davalos L.M."/>
            <person name="Corthals A.P."/>
            <person name="Power M.L."/>
            <person name="Jones G."/>
            <person name="Ransome R.D."/>
            <person name="Dechmann D.K.N."/>
            <person name="Locatelli A.G."/>
            <person name="Puechmaille S.J."/>
            <person name="Fedrigo O."/>
            <person name="Jarvis E.D."/>
            <person name="Hiller M."/>
            <person name="Vernes S.C."/>
            <person name="Myers E.W."/>
            <person name="Teeling E.C."/>
        </authorList>
    </citation>
    <scope>NUCLEOTIDE SEQUENCE [LARGE SCALE GENOMIC DNA]</scope>
    <source>
        <strain evidence="10">MMolMol1</strain>
        <tissue evidence="10">Muscle</tissue>
    </source>
</reference>
<dbReference type="PANTHER" id="PTHR15076:SF4">
    <property type="entry name" value="GLYCOPROTEIN XG"/>
    <property type="match status" value="1"/>
</dbReference>
<dbReference type="EMBL" id="JACASF010000002">
    <property type="protein sequence ID" value="KAF6493232.1"/>
    <property type="molecule type" value="Genomic_DNA"/>
</dbReference>
<feature type="region of interest" description="Disordered" evidence="7">
    <location>
        <begin position="30"/>
        <end position="133"/>
    </location>
</feature>
<dbReference type="InParanoid" id="A0A7J8JAR8"/>
<evidence type="ECO:0000256" key="5">
    <source>
        <dbReference type="ARBA" id="ARBA00022989"/>
    </source>
</evidence>
<keyword evidence="5 8" id="KW-1133">Transmembrane helix</keyword>
<name>A0A7J8JAR8_MOLMO</name>
<dbReference type="InterPro" id="IPR022078">
    <property type="entry name" value="CD99L2"/>
</dbReference>
<dbReference type="GO" id="GO:0005886">
    <property type="term" value="C:plasma membrane"/>
    <property type="evidence" value="ECO:0007669"/>
    <property type="project" value="TreeGrafter"/>
</dbReference>
<organism evidence="10 11">
    <name type="scientific">Molossus molossus</name>
    <name type="common">Pallas' mastiff bat</name>
    <name type="synonym">Vespertilio molossus</name>
    <dbReference type="NCBI Taxonomy" id="27622"/>
    <lineage>
        <taxon>Eukaryota</taxon>
        <taxon>Metazoa</taxon>
        <taxon>Chordata</taxon>
        <taxon>Craniata</taxon>
        <taxon>Vertebrata</taxon>
        <taxon>Euteleostomi</taxon>
        <taxon>Mammalia</taxon>
        <taxon>Eutheria</taxon>
        <taxon>Laurasiatheria</taxon>
        <taxon>Chiroptera</taxon>
        <taxon>Yangochiroptera</taxon>
        <taxon>Molossidae</taxon>
        <taxon>Molossus</taxon>
    </lineage>
</organism>
<evidence type="ECO:0000256" key="6">
    <source>
        <dbReference type="ARBA" id="ARBA00023136"/>
    </source>
</evidence>
<evidence type="ECO:0000256" key="4">
    <source>
        <dbReference type="ARBA" id="ARBA00022729"/>
    </source>
</evidence>
<evidence type="ECO:0000256" key="1">
    <source>
        <dbReference type="ARBA" id="ARBA00004479"/>
    </source>
</evidence>
<feature type="chain" id="PRO_5029635603" evidence="9">
    <location>
        <begin position="25"/>
        <end position="180"/>
    </location>
</feature>
<dbReference type="GO" id="GO:0034109">
    <property type="term" value="P:homotypic cell-cell adhesion"/>
    <property type="evidence" value="ECO:0007669"/>
    <property type="project" value="TreeGrafter"/>
</dbReference>
<feature type="compositionally biased region" description="Gly residues" evidence="7">
    <location>
        <begin position="109"/>
        <end position="125"/>
    </location>
</feature>
<dbReference type="GO" id="GO:2000391">
    <property type="term" value="P:positive regulation of neutrophil extravasation"/>
    <property type="evidence" value="ECO:0007669"/>
    <property type="project" value="TreeGrafter"/>
</dbReference>
<evidence type="ECO:0000256" key="2">
    <source>
        <dbReference type="ARBA" id="ARBA00008763"/>
    </source>
</evidence>